<sequence length="368" mass="39007">MISAAIPSPPIEWSRFTLGPLTIHAYALCILLGIVLALWLTGRRLRARGGTSDTLWDIAIWAIPFGIVGGRLYHVLITDPMYYFGLGGGPAHLAEIPQLWLGGLGIMGAVALGAVGAWIGCRRIGIRLSAFADAAAPGVLLAQAAGRWGNWFNQELFGSPTTLPWGLEIDPDSYNFPAGLPADTLFHPTFLYESLWNVAGVILLLALDRKYKLRRGAMFACYVIWYGIGRTIMESFRIDPAEVISLGPLDLRIHQLLAILLVIGGVIGLAYSLGRLRSEHQDTIYLPGREPVAEAAAVEGGSSALEAGAGRAPRGRDTKKTAGVKKTGDVKDAGTARNAARNPDAAGQDPADGPGSNGPGTAGPAQKK</sequence>
<evidence type="ECO:0000256" key="3">
    <source>
        <dbReference type="ARBA" id="ARBA00022679"/>
    </source>
</evidence>
<dbReference type="Proteomes" id="UP000307000">
    <property type="component" value="Chromosome"/>
</dbReference>
<keyword evidence="3 7" id="KW-0808">Transferase</keyword>
<dbReference type="Pfam" id="PF01790">
    <property type="entry name" value="LGT"/>
    <property type="match status" value="1"/>
</dbReference>
<dbReference type="InterPro" id="IPR001640">
    <property type="entry name" value="Lgt"/>
</dbReference>
<organism evidence="9 10">
    <name type="scientific">Glutamicibacter creatinolyticus</name>
    <dbReference type="NCBI Taxonomy" id="162496"/>
    <lineage>
        <taxon>Bacteria</taxon>
        <taxon>Bacillati</taxon>
        <taxon>Actinomycetota</taxon>
        <taxon>Actinomycetes</taxon>
        <taxon>Micrococcales</taxon>
        <taxon>Micrococcaceae</taxon>
        <taxon>Glutamicibacter</taxon>
    </lineage>
</organism>
<comment type="catalytic activity">
    <reaction evidence="7">
        <text>L-cysteinyl-[prolipoprotein] + a 1,2-diacyl-sn-glycero-3-phospho-(1'-sn-glycerol) = an S-1,2-diacyl-sn-glyceryl-L-cysteinyl-[prolipoprotein] + sn-glycerol 1-phosphate + H(+)</text>
        <dbReference type="Rhea" id="RHEA:56712"/>
        <dbReference type="Rhea" id="RHEA-COMP:14679"/>
        <dbReference type="Rhea" id="RHEA-COMP:14680"/>
        <dbReference type="ChEBI" id="CHEBI:15378"/>
        <dbReference type="ChEBI" id="CHEBI:29950"/>
        <dbReference type="ChEBI" id="CHEBI:57685"/>
        <dbReference type="ChEBI" id="CHEBI:64716"/>
        <dbReference type="ChEBI" id="CHEBI:140658"/>
        <dbReference type="EC" id="2.5.1.145"/>
    </reaction>
</comment>
<evidence type="ECO:0000256" key="1">
    <source>
        <dbReference type="ARBA" id="ARBA00007150"/>
    </source>
</evidence>
<reference evidence="9 10" key="1">
    <citation type="submission" date="2018-12" db="EMBL/GenBank/DDBJ databases">
        <title>Complete Genome Sequence of Glutamicibacter creatinolyticus strain LGCM259,isolated from an abscess of a 12-year-old mare in Italy.</title>
        <authorList>
            <person name="Santos R.G."/>
            <person name="Silva A.L."/>
            <person name="Seyffert N."/>
            <person name="Castro T.L.P."/>
            <person name="Attili A.R."/>
            <person name="Rifici C."/>
            <person name="Mazzullo G."/>
            <person name="Brenig B."/>
            <person name="Venanzi F."/>
            <person name="Azevedo V."/>
        </authorList>
    </citation>
    <scope>NUCLEOTIDE SEQUENCE [LARGE SCALE GENOMIC DNA]</scope>
    <source>
        <strain evidence="9 10">LGCM 259</strain>
    </source>
</reference>
<feature type="transmembrane region" description="Helical" evidence="7">
    <location>
        <begin position="54"/>
        <end position="77"/>
    </location>
</feature>
<dbReference type="EC" id="2.5.1.145" evidence="7"/>
<evidence type="ECO:0000256" key="5">
    <source>
        <dbReference type="ARBA" id="ARBA00022989"/>
    </source>
</evidence>
<comment type="subcellular location">
    <subcellularLocation>
        <location evidence="7">Cell membrane</location>
        <topology evidence="7">Multi-pass membrane protein</topology>
    </subcellularLocation>
</comment>
<proteinExistence type="inferred from homology"/>
<dbReference type="HAMAP" id="MF_01147">
    <property type="entry name" value="Lgt"/>
    <property type="match status" value="1"/>
</dbReference>
<dbReference type="GO" id="GO:0008961">
    <property type="term" value="F:phosphatidylglycerol-prolipoprotein diacylglyceryl transferase activity"/>
    <property type="evidence" value="ECO:0007669"/>
    <property type="project" value="UniProtKB-UniRule"/>
</dbReference>
<feature type="region of interest" description="Disordered" evidence="8">
    <location>
        <begin position="304"/>
        <end position="368"/>
    </location>
</feature>
<feature type="binding site" evidence="7">
    <location>
        <position position="147"/>
    </location>
    <ligand>
        <name>a 1,2-diacyl-sn-glycero-3-phospho-(1'-sn-glycerol)</name>
        <dbReference type="ChEBI" id="CHEBI:64716"/>
    </ligand>
</feature>
<gene>
    <name evidence="7 9" type="primary">lgt</name>
    <name evidence="9" type="ORF">GcLGCM259_1720</name>
</gene>
<evidence type="ECO:0000256" key="6">
    <source>
        <dbReference type="ARBA" id="ARBA00023136"/>
    </source>
</evidence>
<feature type="transmembrane region" description="Helical" evidence="7">
    <location>
        <begin position="190"/>
        <end position="207"/>
    </location>
</feature>
<evidence type="ECO:0000256" key="8">
    <source>
        <dbReference type="SAM" id="MobiDB-lite"/>
    </source>
</evidence>
<feature type="compositionally biased region" description="Basic and acidic residues" evidence="8">
    <location>
        <begin position="314"/>
        <end position="334"/>
    </location>
</feature>
<dbReference type="GO" id="GO:0005886">
    <property type="term" value="C:plasma membrane"/>
    <property type="evidence" value="ECO:0007669"/>
    <property type="project" value="UniProtKB-SubCell"/>
</dbReference>
<keyword evidence="5 7" id="KW-1133">Transmembrane helix</keyword>
<feature type="transmembrane region" description="Helical" evidence="7">
    <location>
        <begin position="253"/>
        <end position="273"/>
    </location>
</feature>
<dbReference type="KEGG" id="gcr:GcLGCM259_1720"/>
<dbReference type="PROSITE" id="PS01311">
    <property type="entry name" value="LGT"/>
    <property type="match status" value="1"/>
</dbReference>
<dbReference type="PANTHER" id="PTHR30589:SF0">
    <property type="entry name" value="PHOSPHATIDYLGLYCEROL--PROLIPOPROTEIN DIACYLGLYCERYL TRANSFERASE"/>
    <property type="match status" value="1"/>
</dbReference>
<evidence type="ECO:0000256" key="4">
    <source>
        <dbReference type="ARBA" id="ARBA00022692"/>
    </source>
</evidence>
<dbReference type="EMBL" id="CP034412">
    <property type="protein sequence ID" value="QCY47443.1"/>
    <property type="molecule type" value="Genomic_DNA"/>
</dbReference>
<name>A0A5B7WWH4_9MICC</name>
<feature type="transmembrane region" description="Helical" evidence="7">
    <location>
        <begin position="97"/>
        <end position="121"/>
    </location>
</feature>
<keyword evidence="4 7" id="KW-0812">Transmembrane</keyword>
<feature type="transmembrane region" description="Helical" evidence="7">
    <location>
        <begin position="216"/>
        <end position="233"/>
    </location>
</feature>
<keyword evidence="2 7" id="KW-1003">Cell membrane</keyword>
<keyword evidence="10" id="KW-1185">Reference proteome</keyword>
<evidence type="ECO:0000313" key="10">
    <source>
        <dbReference type="Proteomes" id="UP000307000"/>
    </source>
</evidence>
<keyword evidence="9" id="KW-0449">Lipoprotein</keyword>
<evidence type="ECO:0000256" key="2">
    <source>
        <dbReference type="ARBA" id="ARBA00022475"/>
    </source>
</evidence>
<feature type="transmembrane region" description="Helical" evidence="7">
    <location>
        <begin position="23"/>
        <end position="42"/>
    </location>
</feature>
<accession>A0A5B7WWH4</accession>
<comment type="function">
    <text evidence="7">Catalyzes the transfer of the diacylglyceryl group from phosphatidylglycerol to the sulfhydryl group of the N-terminal cysteine of a prolipoprotein, the first step in the formation of mature lipoproteins.</text>
</comment>
<comment type="similarity">
    <text evidence="1 7">Belongs to the Lgt family.</text>
</comment>
<dbReference type="RefSeq" id="WP_138926387.1">
    <property type="nucleotide sequence ID" value="NZ_CP034412.1"/>
</dbReference>
<comment type="pathway">
    <text evidence="7">Protein modification; lipoprotein biosynthesis (diacylglyceryl transfer).</text>
</comment>
<dbReference type="UniPathway" id="UPA00664"/>
<evidence type="ECO:0000256" key="7">
    <source>
        <dbReference type="HAMAP-Rule" id="MF_01147"/>
    </source>
</evidence>
<dbReference type="AlphaFoldDB" id="A0A5B7WWH4"/>
<feature type="transmembrane region" description="Helical" evidence="7">
    <location>
        <begin position="128"/>
        <end position="146"/>
    </location>
</feature>
<keyword evidence="6 7" id="KW-0472">Membrane</keyword>
<dbReference type="PANTHER" id="PTHR30589">
    <property type="entry name" value="PROLIPOPROTEIN DIACYLGLYCERYL TRANSFERASE"/>
    <property type="match status" value="1"/>
</dbReference>
<protein>
    <recommendedName>
        <fullName evidence="7">Phosphatidylglycerol--prolipoprotein diacylglyceryl transferase</fullName>
        <ecNumber evidence="7">2.5.1.145</ecNumber>
    </recommendedName>
</protein>
<evidence type="ECO:0000313" key="9">
    <source>
        <dbReference type="EMBL" id="QCY47443.1"/>
    </source>
</evidence>
<dbReference type="GO" id="GO:0042158">
    <property type="term" value="P:lipoprotein biosynthetic process"/>
    <property type="evidence" value="ECO:0007669"/>
    <property type="project" value="UniProtKB-UniRule"/>
</dbReference>
<dbReference type="NCBIfam" id="TIGR00544">
    <property type="entry name" value="lgt"/>
    <property type="match status" value="1"/>
</dbReference>